<reference evidence="4" key="1">
    <citation type="journal article" date="2019" name="Int. J. Syst. Evol. Microbiol.">
        <title>The Global Catalogue of Microorganisms (GCM) 10K type strain sequencing project: providing services to taxonomists for standard genome sequencing and annotation.</title>
        <authorList>
            <consortium name="The Broad Institute Genomics Platform"/>
            <consortium name="The Broad Institute Genome Sequencing Center for Infectious Disease"/>
            <person name="Wu L."/>
            <person name="Ma J."/>
        </authorList>
    </citation>
    <scope>NUCLEOTIDE SEQUENCE [LARGE SCALE GENOMIC DNA]</scope>
    <source>
        <strain evidence="4">JCM 15589</strain>
    </source>
</reference>
<keyword evidence="2" id="KW-0812">Transmembrane</keyword>
<dbReference type="EMBL" id="BAAAPM010000010">
    <property type="protein sequence ID" value="GAA1741143.1"/>
    <property type="molecule type" value="Genomic_DNA"/>
</dbReference>
<organism evidence="3 4">
    <name type="scientific">Isoptericola hypogeus</name>
    <dbReference type="NCBI Taxonomy" id="300179"/>
    <lineage>
        <taxon>Bacteria</taxon>
        <taxon>Bacillati</taxon>
        <taxon>Actinomycetota</taxon>
        <taxon>Actinomycetes</taxon>
        <taxon>Micrococcales</taxon>
        <taxon>Promicromonosporaceae</taxon>
        <taxon>Isoptericola</taxon>
    </lineage>
</organism>
<dbReference type="Pfam" id="PF12679">
    <property type="entry name" value="ABC2_membrane_2"/>
    <property type="match status" value="1"/>
</dbReference>
<feature type="region of interest" description="Disordered" evidence="1">
    <location>
        <begin position="110"/>
        <end position="133"/>
    </location>
</feature>
<feature type="transmembrane region" description="Helical" evidence="2">
    <location>
        <begin position="341"/>
        <end position="359"/>
    </location>
</feature>
<feature type="transmembrane region" description="Helical" evidence="2">
    <location>
        <begin position="199"/>
        <end position="225"/>
    </location>
</feature>
<dbReference type="PANTHER" id="PTHR37305:SF1">
    <property type="entry name" value="MEMBRANE PROTEIN"/>
    <property type="match status" value="1"/>
</dbReference>
<evidence type="ECO:0008006" key="5">
    <source>
        <dbReference type="Google" id="ProtNLM"/>
    </source>
</evidence>
<proteinExistence type="predicted"/>
<evidence type="ECO:0000256" key="2">
    <source>
        <dbReference type="SAM" id="Phobius"/>
    </source>
</evidence>
<protein>
    <recommendedName>
        <fullName evidence="5">ABC-2 type transport system permease protein</fullName>
    </recommendedName>
</protein>
<gene>
    <name evidence="3" type="ORF">GCM10009809_40850</name>
</gene>
<sequence>MMRLLRVELRRLWARRVTRWASAVVLLLVALGAFTAYQTAKPPSAQQIAEAKQFYADELEWWESEGEQAVAECAEGAEAEGMTPAEWGCENMEPRLENYLPPTQTFVPSAEQLEESSGAAEAAPEGEEPAPNAAAVQEIQQSVWHDWGGLGTLDELAALLLMVALVVGVSFVTAEVNSGSMGMWLTFEPRRRRVYWSKAAAAALGTVPLVAVGFGLLVGTSYAAYASFDALGTMTGDVWVQVAGFAGRLVAAGALAAVIGVALGILLKHAAAAVGLVAAGVWASAVFAYPLGELQRWLPTTNVTAWLNGGNVFVVDDCAPDADGMFVCTQAEHVVTAGQGGLYLLVAGVVIALLSVVVFRRRDVS</sequence>
<accession>A0ABP4VXN1</accession>
<keyword evidence="2" id="KW-0472">Membrane</keyword>
<evidence type="ECO:0000313" key="4">
    <source>
        <dbReference type="Proteomes" id="UP001501138"/>
    </source>
</evidence>
<comment type="caution">
    <text evidence="3">The sequence shown here is derived from an EMBL/GenBank/DDBJ whole genome shotgun (WGS) entry which is preliminary data.</text>
</comment>
<keyword evidence="4" id="KW-1185">Reference proteome</keyword>
<feature type="transmembrane region" description="Helical" evidence="2">
    <location>
        <begin position="273"/>
        <end position="292"/>
    </location>
</feature>
<keyword evidence="2" id="KW-1133">Transmembrane helix</keyword>
<dbReference type="Proteomes" id="UP001501138">
    <property type="component" value="Unassembled WGS sequence"/>
</dbReference>
<feature type="transmembrane region" description="Helical" evidence="2">
    <location>
        <begin position="245"/>
        <end position="266"/>
    </location>
</feature>
<evidence type="ECO:0000313" key="3">
    <source>
        <dbReference type="EMBL" id="GAA1741143.1"/>
    </source>
</evidence>
<name>A0ABP4VXN1_9MICO</name>
<dbReference type="PANTHER" id="PTHR37305">
    <property type="entry name" value="INTEGRAL MEMBRANE PROTEIN-RELATED"/>
    <property type="match status" value="1"/>
</dbReference>
<dbReference type="RefSeq" id="WP_344250768.1">
    <property type="nucleotide sequence ID" value="NZ_BAAAPM010000010.1"/>
</dbReference>
<feature type="transmembrane region" description="Helical" evidence="2">
    <location>
        <begin position="156"/>
        <end position="178"/>
    </location>
</feature>
<evidence type="ECO:0000256" key="1">
    <source>
        <dbReference type="SAM" id="MobiDB-lite"/>
    </source>
</evidence>